<gene>
    <name evidence="1" type="ORF">SAMEA2273187_05026</name>
</gene>
<evidence type="ECO:0000313" key="2">
    <source>
        <dbReference type="Proteomes" id="UP000077295"/>
    </source>
</evidence>
<protein>
    <submittedName>
        <fullName evidence="1">Uncharacterized protein</fullName>
    </submittedName>
</protein>
<comment type="caution">
    <text evidence="1">The sequence shown here is derived from an EMBL/GenBank/DDBJ whole genome shotgun (WGS) entry which is preliminary data.</text>
</comment>
<dbReference type="RefSeq" id="WP_063840992.1">
    <property type="nucleotide sequence ID" value="NZ_FKEV01000042.1"/>
</dbReference>
<dbReference type="Proteomes" id="UP000077295">
    <property type="component" value="Unassembled WGS sequence"/>
</dbReference>
<dbReference type="EMBL" id="FKEV01000042">
    <property type="protein sequence ID" value="SAF42717.1"/>
    <property type="molecule type" value="Genomic_DNA"/>
</dbReference>
<name>A0ABD7L452_9ENTR</name>
<evidence type="ECO:0000313" key="1">
    <source>
        <dbReference type="EMBL" id="SAF42717.1"/>
    </source>
</evidence>
<reference evidence="1 2" key="1">
    <citation type="submission" date="2016-03" db="EMBL/GenBank/DDBJ databases">
        <authorList>
            <consortium name="Pathogen Informatics"/>
        </authorList>
    </citation>
    <scope>NUCLEOTIDE SEQUENCE [LARGE SCALE GENOMIC DNA]</scope>
    <source>
        <strain evidence="2">e552</strain>
    </source>
</reference>
<proteinExistence type="predicted"/>
<dbReference type="AlphaFoldDB" id="A0ABD7L452"/>
<accession>A0ABD7L452</accession>
<sequence length="59" mass="6607">MSKQNYVITSTNEFNEKTAFVDHDGDLVIEHGEQSVIVDVEQARQLIAILEKFTKGAAQ</sequence>
<organism evidence="1 2">
    <name type="scientific">Enterobacter hormaechei</name>
    <dbReference type="NCBI Taxonomy" id="158836"/>
    <lineage>
        <taxon>Bacteria</taxon>
        <taxon>Pseudomonadati</taxon>
        <taxon>Pseudomonadota</taxon>
        <taxon>Gammaproteobacteria</taxon>
        <taxon>Enterobacterales</taxon>
        <taxon>Enterobacteriaceae</taxon>
        <taxon>Enterobacter</taxon>
        <taxon>Enterobacter cloacae complex</taxon>
    </lineage>
</organism>